<feature type="compositionally biased region" description="Basic and acidic residues" evidence="2">
    <location>
        <begin position="30"/>
        <end position="44"/>
    </location>
</feature>
<accession>A0A2K3QJY6</accession>
<feature type="compositionally biased region" description="Pro residues" evidence="2">
    <location>
        <begin position="1"/>
        <end position="18"/>
    </location>
</feature>
<evidence type="ECO:0000256" key="2">
    <source>
        <dbReference type="SAM" id="MobiDB-lite"/>
    </source>
</evidence>
<feature type="compositionally biased region" description="Basic residues" evidence="2">
    <location>
        <begin position="629"/>
        <end position="640"/>
    </location>
</feature>
<dbReference type="EMBL" id="NRSZ01000337">
    <property type="protein sequence ID" value="PNY27844.1"/>
    <property type="molecule type" value="Genomic_DNA"/>
</dbReference>
<feature type="region of interest" description="Disordered" evidence="2">
    <location>
        <begin position="600"/>
        <end position="640"/>
    </location>
</feature>
<dbReference type="Pfam" id="PF14604">
    <property type="entry name" value="SH3_9"/>
    <property type="match status" value="1"/>
</dbReference>
<evidence type="ECO:0000313" key="4">
    <source>
        <dbReference type="EMBL" id="PNY27844.1"/>
    </source>
</evidence>
<dbReference type="Gene3D" id="2.30.30.40">
    <property type="entry name" value="SH3 Domains"/>
    <property type="match status" value="1"/>
</dbReference>
<evidence type="ECO:0000313" key="5">
    <source>
        <dbReference type="Proteomes" id="UP000236621"/>
    </source>
</evidence>
<keyword evidence="1" id="KW-0728">SH3 domain</keyword>
<dbReference type="InterPro" id="IPR036028">
    <property type="entry name" value="SH3-like_dom_sf"/>
</dbReference>
<evidence type="ECO:0000256" key="1">
    <source>
        <dbReference type="ARBA" id="ARBA00022443"/>
    </source>
</evidence>
<reference evidence="4 5" key="1">
    <citation type="submission" date="2017-08" db="EMBL/GenBank/DDBJ databases">
        <title>Harnessing the power of phylogenomics to disentangle the directionality and signatures of interkingdom host jumping in the parasitic fungal genus Tolypocladium.</title>
        <authorList>
            <person name="Quandt C.A."/>
            <person name="Patterson W."/>
            <person name="Spatafora J.W."/>
        </authorList>
    </citation>
    <scope>NUCLEOTIDE SEQUENCE [LARGE SCALE GENOMIC DNA]</scope>
    <source>
        <strain evidence="4 5">CBS 113982</strain>
    </source>
</reference>
<protein>
    <recommendedName>
        <fullName evidence="3">SH3 domain-containing protein</fullName>
    </recommendedName>
</protein>
<feature type="domain" description="SH3" evidence="3">
    <location>
        <begin position="519"/>
        <end position="570"/>
    </location>
</feature>
<dbReference type="Proteomes" id="UP000236621">
    <property type="component" value="Unassembled WGS sequence"/>
</dbReference>
<dbReference type="InterPro" id="IPR001452">
    <property type="entry name" value="SH3_domain"/>
</dbReference>
<evidence type="ECO:0000259" key="3">
    <source>
        <dbReference type="Pfam" id="PF14604"/>
    </source>
</evidence>
<organism evidence="4 5">
    <name type="scientific">Tolypocladium capitatum</name>
    <dbReference type="NCBI Taxonomy" id="45235"/>
    <lineage>
        <taxon>Eukaryota</taxon>
        <taxon>Fungi</taxon>
        <taxon>Dikarya</taxon>
        <taxon>Ascomycota</taxon>
        <taxon>Pezizomycotina</taxon>
        <taxon>Sordariomycetes</taxon>
        <taxon>Hypocreomycetidae</taxon>
        <taxon>Hypocreales</taxon>
        <taxon>Ophiocordycipitaceae</taxon>
        <taxon>Tolypocladium</taxon>
    </lineage>
</organism>
<feature type="non-terminal residue" evidence="4">
    <location>
        <position position="1"/>
    </location>
</feature>
<feature type="compositionally biased region" description="Polar residues" evidence="2">
    <location>
        <begin position="96"/>
        <end position="117"/>
    </location>
</feature>
<proteinExistence type="predicted"/>
<dbReference type="STRING" id="45235.A0A2K3QJY6"/>
<keyword evidence="5" id="KW-1185">Reference proteome</keyword>
<dbReference type="AlphaFoldDB" id="A0A2K3QJY6"/>
<dbReference type="OrthoDB" id="5243589at2759"/>
<feature type="region of interest" description="Disordered" evidence="2">
    <location>
        <begin position="1"/>
        <end position="163"/>
    </location>
</feature>
<name>A0A2K3QJY6_9HYPO</name>
<comment type="caution">
    <text evidence="4">The sequence shown here is derived from an EMBL/GenBank/DDBJ whole genome shotgun (WGS) entry which is preliminary data.</text>
</comment>
<sequence>GPGPGPGPVEQPPRPPSTNPWDPQVAPPSDDGRFGEHSPIERRPTVCRPESPVDPAISPLSPGHDKKTSSPGRRPVASVSGSDYDSDDRRQSSISAYSCNSAPHSSRTIASNLTTPIQEEDLVQRATKPLPQPPPPLYLPYSYRSPRVSHGTPDESAAGSGDVRGHRQLIVVGNWPASENPQPVPPIPRNLAMPNNEPRYPTSTPQGQPGLEVMPPVMPPVMPTMEIDSGLIPVEPEDTVSARPESHDHSNECNIASASSFHLHKGFCEGAKEISRGDIGVKKTQKPVRRTVARAVARCTGCHYELDFSQIEIDVNKQDEGNFSKNDIGYRLRFLQKSHLPAKRVDDVLYGCVFCVHQGRTLDASDATVFFTTKALFTHLARHPRPLPDVPGVFVVDEAEVPDHLHNDYDLHFTHPPTAHPAQENGTEVAARPTGVAKEEARRIYGQRVLYDRTPALELAHGARITGIEWPPKYNGEWIFAWHDGVFASVPTDVIHLDLPPAAEIKLGGTSHVHAKSRWKFAPKDKEKGEWLKFDKNETITNICWAHPEHWCWSGTNAKGKRGIFPQAFIDPDTVQELGDESFFDHTSILSHEKHKSSMLSRFSVRRPSGRPASIAESTSSRDTGRSSWHFHSRGSRWHD</sequence>
<gene>
    <name evidence="4" type="ORF">TCAP_02228</name>
</gene>
<dbReference type="SUPFAM" id="SSF50044">
    <property type="entry name" value="SH3-domain"/>
    <property type="match status" value="1"/>
</dbReference>